<dbReference type="PANTHER" id="PTHR43169:SF2">
    <property type="entry name" value="NAD_GMP SYNTHASE DOMAIN-CONTAINING PROTEIN"/>
    <property type="match status" value="1"/>
</dbReference>
<dbReference type="AlphaFoldDB" id="A0A1F4S478"/>
<dbReference type="EMBL" id="MEUA01000023">
    <property type="protein sequence ID" value="OGC15242.1"/>
    <property type="molecule type" value="Genomic_DNA"/>
</dbReference>
<name>A0A1F4S478_UNCSA</name>
<evidence type="ECO:0000313" key="3">
    <source>
        <dbReference type="EMBL" id="OGC15242.1"/>
    </source>
</evidence>
<dbReference type="PIRSF" id="PIRSF006661">
    <property type="entry name" value="PP-lp_UCP006661"/>
    <property type="match status" value="1"/>
</dbReference>
<dbReference type="Proteomes" id="UP000177905">
    <property type="component" value="Unassembled WGS sequence"/>
</dbReference>
<dbReference type="GO" id="GO:0006163">
    <property type="term" value="P:purine nucleotide metabolic process"/>
    <property type="evidence" value="ECO:0007669"/>
    <property type="project" value="UniProtKB-ARBA"/>
</dbReference>
<dbReference type="NCBIfam" id="TIGR00268">
    <property type="entry name" value="ATP-dependent sacrificial sulfur transferase LarE"/>
    <property type="match status" value="1"/>
</dbReference>
<gene>
    <name evidence="3" type="ORF">A2290_03095</name>
</gene>
<protein>
    <submittedName>
        <fullName evidence="3">TIGR00268 family protein</fullName>
    </submittedName>
</protein>
<evidence type="ECO:0000259" key="2">
    <source>
        <dbReference type="Pfam" id="PF02540"/>
    </source>
</evidence>
<dbReference type="Gene3D" id="3.40.50.620">
    <property type="entry name" value="HUPs"/>
    <property type="match status" value="1"/>
</dbReference>
<dbReference type="Pfam" id="PF02540">
    <property type="entry name" value="NAD_synthase"/>
    <property type="match status" value="1"/>
</dbReference>
<dbReference type="InterPro" id="IPR014729">
    <property type="entry name" value="Rossmann-like_a/b/a_fold"/>
</dbReference>
<organism evidence="3 4">
    <name type="scientific">candidate division WOR-1 bacterium RIFOXYB2_FULL_36_35</name>
    <dbReference type="NCBI Taxonomy" id="1802578"/>
    <lineage>
        <taxon>Bacteria</taxon>
        <taxon>Bacillati</taxon>
        <taxon>Saganbacteria</taxon>
    </lineage>
</organism>
<feature type="domain" description="NAD/GMP synthase" evidence="2">
    <location>
        <begin position="14"/>
        <end position="76"/>
    </location>
</feature>
<reference evidence="3 4" key="1">
    <citation type="journal article" date="2016" name="Nat. Commun.">
        <title>Thousands of microbial genomes shed light on interconnected biogeochemical processes in an aquifer system.</title>
        <authorList>
            <person name="Anantharaman K."/>
            <person name="Brown C.T."/>
            <person name="Hug L.A."/>
            <person name="Sharon I."/>
            <person name="Castelle C.J."/>
            <person name="Probst A.J."/>
            <person name="Thomas B.C."/>
            <person name="Singh A."/>
            <person name="Wilkins M.J."/>
            <person name="Karaoz U."/>
            <person name="Brodie E.L."/>
            <person name="Williams K.H."/>
            <person name="Hubbard S.S."/>
            <person name="Banfield J.F."/>
        </authorList>
    </citation>
    <scope>NUCLEOTIDE SEQUENCE [LARGE SCALE GENOMIC DNA]</scope>
</reference>
<dbReference type="SUPFAM" id="SSF52402">
    <property type="entry name" value="Adenine nucleotide alpha hydrolases-like"/>
    <property type="match status" value="1"/>
</dbReference>
<proteinExistence type="predicted"/>
<feature type="active site" description="Nucleophile and sulfur donor" evidence="1">
    <location>
        <position position="173"/>
    </location>
</feature>
<sequence>MKKTSKLKNILKSLQKVLLAYSGGVDSTLLLKVALDTLGKENVLAIIAKSETYPKSEEKEAVDTAKRLDTNFIVIKTCEFSDKNFIKNSRNRCYYCKKELFIKLKKIAEKEKIPHVIDGSNKDDLQDYRPGAVAKKELGVRSPLQEAGLTKEEIRQLSKSLGLATWNKPAYACLASRVPYGTKITKEILTRIDEGEKFLRGLGLRQVRARDHGNIVRIEVGKEDMSQMLDEDLRDDIARKFELMGYTYVAVDLQGYRAGSMNTD</sequence>
<dbReference type="GO" id="GO:0016783">
    <property type="term" value="F:sulfurtransferase activity"/>
    <property type="evidence" value="ECO:0007669"/>
    <property type="project" value="InterPro"/>
</dbReference>
<dbReference type="InterPro" id="IPR005232">
    <property type="entry name" value="LarE"/>
</dbReference>
<dbReference type="InterPro" id="IPR022310">
    <property type="entry name" value="NAD/GMP_synthase"/>
</dbReference>
<evidence type="ECO:0000313" key="4">
    <source>
        <dbReference type="Proteomes" id="UP000177905"/>
    </source>
</evidence>
<evidence type="ECO:0000256" key="1">
    <source>
        <dbReference type="PIRSR" id="PIRSR006661-1"/>
    </source>
</evidence>
<dbReference type="InterPro" id="IPR052188">
    <property type="entry name" value="Ni-pincer_cofactor_biosynth"/>
</dbReference>
<comment type="caution">
    <text evidence="3">The sequence shown here is derived from an EMBL/GenBank/DDBJ whole genome shotgun (WGS) entry which is preliminary data.</text>
</comment>
<dbReference type="CDD" id="cd01990">
    <property type="entry name" value="LarE-like"/>
    <property type="match status" value="1"/>
</dbReference>
<accession>A0A1F4S478</accession>
<dbReference type="PANTHER" id="PTHR43169">
    <property type="entry name" value="EXSB FAMILY PROTEIN"/>
    <property type="match status" value="1"/>
</dbReference>